<sequence length="422" mass="47587">MCCAKLGDRLYFLGGMLNITRDHLPQLNLGHFPPTVCSFDPSTGEVKDPALPPMNSGKNWPLSFVADDNLYVLGSCILRLVHTASPTYFEVFEPRRDRWTPLDPPPRVGYWDSCSIVGRKVLVLGHYAELLCFAFDLDTRKWAKIFEPRREVENLPLWTSSHVNEEGSSEENAAAALYGVGSHGKLFINEGHTEVHELLNSHSWNQISLVQDGRRGVGVDPFFPKGYPHLASSLCYLGDGCFFYLAMGSPFLNRDADKSKEDDQDHQFILTVIFKDNILDRDHDEAQPSSASQAFQVECIHFAHEFNLSLKNIWRIENSFAFHLTPKQISTLIARAPEAAGATGSLKNIATCGKGLLEIMSSNLSNQECEVQKECEQKIKQETWEEMEAQFRKRVANVQPDIRVRIAKELAQQLLDKFADLT</sequence>
<reference evidence="1" key="1">
    <citation type="submission" date="2022-02" db="EMBL/GenBank/DDBJ databases">
        <authorList>
            <person name="Henning P.M."/>
            <person name="McCubbin A.G."/>
            <person name="Shore J.S."/>
        </authorList>
    </citation>
    <scope>NUCLEOTIDE SEQUENCE</scope>
    <source>
        <strain evidence="1">F60SS</strain>
        <tissue evidence="1">Leaves</tissue>
    </source>
</reference>
<comment type="caution">
    <text evidence="1">The sequence shown here is derived from an EMBL/GenBank/DDBJ whole genome shotgun (WGS) entry which is preliminary data.</text>
</comment>
<dbReference type="InterPro" id="IPR015915">
    <property type="entry name" value="Kelch-typ_b-propeller"/>
</dbReference>
<name>A0A9Q0JE25_9ROSI</name>
<proteinExistence type="predicted"/>
<accession>A0A9Q0JE25</accession>
<dbReference type="AlphaFoldDB" id="A0A9Q0JE25"/>
<dbReference type="Proteomes" id="UP001141552">
    <property type="component" value="Unassembled WGS sequence"/>
</dbReference>
<organism evidence="1 2">
    <name type="scientific">Turnera subulata</name>
    <dbReference type="NCBI Taxonomy" id="218843"/>
    <lineage>
        <taxon>Eukaryota</taxon>
        <taxon>Viridiplantae</taxon>
        <taxon>Streptophyta</taxon>
        <taxon>Embryophyta</taxon>
        <taxon>Tracheophyta</taxon>
        <taxon>Spermatophyta</taxon>
        <taxon>Magnoliopsida</taxon>
        <taxon>eudicotyledons</taxon>
        <taxon>Gunneridae</taxon>
        <taxon>Pentapetalae</taxon>
        <taxon>rosids</taxon>
        <taxon>fabids</taxon>
        <taxon>Malpighiales</taxon>
        <taxon>Passifloraceae</taxon>
        <taxon>Turnera</taxon>
    </lineage>
</organism>
<protein>
    <submittedName>
        <fullName evidence="1">Uncharacterized protein</fullName>
    </submittedName>
</protein>
<dbReference type="OrthoDB" id="1613012at2759"/>
<gene>
    <name evidence="1" type="ORF">Tsubulata_032525</name>
</gene>
<dbReference type="SUPFAM" id="SSF117281">
    <property type="entry name" value="Kelch motif"/>
    <property type="match status" value="1"/>
</dbReference>
<dbReference type="InterPro" id="IPR012871">
    <property type="entry name" value="DUF1668_ORYSA"/>
</dbReference>
<evidence type="ECO:0000313" key="1">
    <source>
        <dbReference type="EMBL" id="KAJ4838184.1"/>
    </source>
</evidence>
<dbReference type="Pfam" id="PF07893">
    <property type="entry name" value="DUF1668"/>
    <property type="match status" value="1"/>
</dbReference>
<dbReference type="EMBL" id="JAKUCV010003624">
    <property type="protein sequence ID" value="KAJ4838184.1"/>
    <property type="molecule type" value="Genomic_DNA"/>
</dbReference>
<keyword evidence="2" id="KW-1185">Reference proteome</keyword>
<evidence type="ECO:0000313" key="2">
    <source>
        <dbReference type="Proteomes" id="UP001141552"/>
    </source>
</evidence>
<reference evidence="1" key="2">
    <citation type="journal article" date="2023" name="Plants (Basel)">
        <title>Annotation of the Turnera subulata (Passifloraceae) Draft Genome Reveals the S-Locus Evolved after the Divergence of Turneroideae from Passifloroideae in a Stepwise Manner.</title>
        <authorList>
            <person name="Henning P.M."/>
            <person name="Roalson E.H."/>
            <person name="Mir W."/>
            <person name="McCubbin A.G."/>
            <person name="Shore J.S."/>
        </authorList>
    </citation>
    <scope>NUCLEOTIDE SEQUENCE</scope>
    <source>
        <strain evidence="1">F60SS</strain>
    </source>
</reference>
<dbReference type="Gene3D" id="2.120.10.80">
    <property type="entry name" value="Kelch-type beta propeller"/>
    <property type="match status" value="1"/>
</dbReference>